<evidence type="ECO:0000259" key="1">
    <source>
        <dbReference type="Pfam" id="PF13529"/>
    </source>
</evidence>
<dbReference type="OrthoDB" id="1655016at2"/>
<dbReference type="STRING" id="589385.SAMN05421504_11330"/>
<protein>
    <submittedName>
        <fullName evidence="2">Peptidase_C39 like family protein</fullName>
    </submittedName>
</protein>
<dbReference type="Gene3D" id="3.90.70.10">
    <property type="entry name" value="Cysteine proteinases"/>
    <property type="match status" value="1"/>
</dbReference>
<accession>A0A1H3S807</accession>
<dbReference type="RefSeq" id="WP_091298774.1">
    <property type="nucleotide sequence ID" value="NZ_FNON01000013.1"/>
</dbReference>
<keyword evidence="3" id="KW-1185">Reference proteome</keyword>
<sequence>MSYVPTRWQQQATGYFCGPAAARIVLSAFDVPLPSQEKLAELCDTSAEDGTSRYGVQRGLHQVLGNPLYTVRSTGDDLLADAAKALAIGRPLPVNIVVRPGGPRPPGWAPRTGITDHWVALVGISASRLLICDPASGREGFNPRPVYAIPAPTFLELVEKTYLALASLL</sequence>
<feature type="domain" description="Peptidase C39-like" evidence="1">
    <location>
        <begin position="4"/>
        <end position="135"/>
    </location>
</feature>
<evidence type="ECO:0000313" key="2">
    <source>
        <dbReference type="EMBL" id="SDZ34223.1"/>
    </source>
</evidence>
<reference evidence="2 3" key="1">
    <citation type="submission" date="2016-10" db="EMBL/GenBank/DDBJ databases">
        <authorList>
            <person name="de Groot N.N."/>
        </authorList>
    </citation>
    <scope>NUCLEOTIDE SEQUENCE [LARGE SCALE GENOMIC DNA]</scope>
    <source>
        <strain evidence="2 3">CPCC 202699</strain>
    </source>
</reference>
<dbReference type="Proteomes" id="UP000199515">
    <property type="component" value="Unassembled WGS sequence"/>
</dbReference>
<dbReference type="Pfam" id="PF13529">
    <property type="entry name" value="Peptidase_C39_2"/>
    <property type="match status" value="1"/>
</dbReference>
<name>A0A1H3S807_9PSEU</name>
<dbReference type="InterPro" id="IPR039564">
    <property type="entry name" value="Peptidase_C39-like"/>
</dbReference>
<gene>
    <name evidence="2" type="ORF">SAMN05421504_11330</name>
</gene>
<dbReference type="EMBL" id="FNON01000013">
    <property type="protein sequence ID" value="SDZ34223.1"/>
    <property type="molecule type" value="Genomic_DNA"/>
</dbReference>
<dbReference type="AlphaFoldDB" id="A0A1H3S807"/>
<evidence type="ECO:0000313" key="3">
    <source>
        <dbReference type="Proteomes" id="UP000199515"/>
    </source>
</evidence>
<proteinExistence type="predicted"/>
<organism evidence="2 3">
    <name type="scientific">Amycolatopsis xylanica</name>
    <dbReference type="NCBI Taxonomy" id="589385"/>
    <lineage>
        <taxon>Bacteria</taxon>
        <taxon>Bacillati</taxon>
        <taxon>Actinomycetota</taxon>
        <taxon>Actinomycetes</taxon>
        <taxon>Pseudonocardiales</taxon>
        <taxon>Pseudonocardiaceae</taxon>
        <taxon>Amycolatopsis</taxon>
    </lineage>
</organism>